<accession>A0A382W1I1</accession>
<feature type="non-terminal residue" evidence="1">
    <location>
        <position position="41"/>
    </location>
</feature>
<evidence type="ECO:0000313" key="1">
    <source>
        <dbReference type="EMBL" id="SVD52470.1"/>
    </source>
</evidence>
<organism evidence="1">
    <name type="scientific">marine metagenome</name>
    <dbReference type="NCBI Taxonomy" id="408172"/>
    <lineage>
        <taxon>unclassified sequences</taxon>
        <taxon>metagenomes</taxon>
        <taxon>ecological metagenomes</taxon>
    </lineage>
</organism>
<protein>
    <submittedName>
        <fullName evidence="1">Uncharacterized protein</fullName>
    </submittedName>
</protein>
<dbReference type="AlphaFoldDB" id="A0A382W1I1"/>
<gene>
    <name evidence="1" type="ORF">METZ01_LOCUS405324</name>
</gene>
<name>A0A382W1I1_9ZZZZ</name>
<reference evidence="1" key="1">
    <citation type="submission" date="2018-05" db="EMBL/GenBank/DDBJ databases">
        <authorList>
            <person name="Lanie J.A."/>
            <person name="Ng W.-L."/>
            <person name="Kazmierczak K.M."/>
            <person name="Andrzejewski T.M."/>
            <person name="Davidsen T.M."/>
            <person name="Wayne K.J."/>
            <person name="Tettelin H."/>
            <person name="Glass J.I."/>
            <person name="Rusch D."/>
            <person name="Podicherti R."/>
            <person name="Tsui H.-C.T."/>
            <person name="Winkler M.E."/>
        </authorList>
    </citation>
    <scope>NUCLEOTIDE SEQUENCE</scope>
</reference>
<dbReference type="EMBL" id="UINC01156191">
    <property type="protein sequence ID" value="SVD52470.1"/>
    <property type="molecule type" value="Genomic_DNA"/>
</dbReference>
<proteinExistence type="predicted"/>
<sequence>MTTALLLFNGPRAFGENMSDEFKLPDIGEGLAEGEIVKWLV</sequence>